<protein>
    <recommendedName>
        <fullName evidence="2 7">Glutamate racemase</fullName>
        <ecNumber evidence="2 7">5.1.1.3</ecNumber>
    </recommendedName>
</protein>
<dbReference type="PANTHER" id="PTHR21198">
    <property type="entry name" value="GLUTAMATE RACEMASE"/>
    <property type="match status" value="1"/>
</dbReference>
<evidence type="ECO:0000256" key="7">
    <source>
        <dbReference type="HAMAP-Rule" id="MF_00258"/>
    </source>
</evidence>
<comment type="caution">
    <text evidence="7">Lacks conserved residue(s) required for the propagation of feature annotation.</text>
</comment>
<dbReference type="Gene3D" id="3.40.50.1860">
    <property type="match status" value="2"/>
</dbReference>
<dbReference type="GO" id="GO:0008360">
    <property type="term" value="P:regulation of cell shape"/>
    <property type="evidence" value="ECO:0007669"/>
    <property type="project" value="UniProtKB-KW"/>
</dbReference>
<feature type="binding site" evidence="7">
    <location>
        <begin position="42"/>
        <end position="43"/>
    </location>
    <ligand>
        <name>substrate</name>
    </ligand>
</feature>
<evidence type="ECO:0000256" key="2">
    <source>
        <dbReference type="ARBA" id="ARBA00013090"/>
    </source>
</evidence>
<dbReference type="InterPro" id="IPR015942">
    <property type="entry name" value="Asp/Glu/hydantoin_racemase"/>
</dbReference>
<evidence type="ECO:0000256" key="4">
    <source>
        <dbReference type="ARBA" id="ARBA00022984"/>
    </source>
</evidence>
<dbReference type="EMBL" id="CACRSL010000005">
    <property type="protein sequence ID" value="VYT24469.1"/>
    <property type="molecule type" value="Genomic_DNA"/>
</dbReference>
<evidence type="ECO:0000256" key="6">
    <source>
        <dbReference type="ARBA" id="ARBA00023316"/>
    </source>
</evidence>
<feature type="binding site" evidence="7">
    <location>
        <begin position="10"/>
        <end position="11"/>
    </location>
    <ligand>
        <name>substrate</name>
    </ligand>
</feature>
<feature type="binding site" evidence="7">
    <location>
        <begin position="187"/>
        <end position="188"/>
    </location>
    <ligand>
        <name>substrate</name>
    </ligand>
</feature>
<evidence type="ECO:0000256" key="5">
    <source>
        <dbReference type="ARBA" id="ARBA00023235"/>
    </source>
</evidence>
<evidence type="ECO:0000313" key="8">
    <source>
        <dbReference type="EMBL" id="VYT24469.1"/>
    </source>
</evidence>
<sequence>MDNRPIGVFDSGVGGLSAVRRLEKLLPGEDIVYFGDTGRMPYGTRSRETIIGYSKEIIAFLLEKDVKMLVAACGTISSNLPDSVVKALPVPYTGVMLPAAQAAAATTSNGRIGLIGTTATVRSGLFGKAIRSIRPETKLFGKACPLLVPMVEEGLWEEDNEIVRLTLEMYLSSIQKENVDTLILGCTHFSLLYNQVYRAMESKATLVDAAGSAAQYVQNFLTEKDMLGDPARKGKTKFFVSSEPEAFCETAQKFLGRNISADLRVQVLGR</sequence>
<comment type="function">
    <text evidence="7">Provides the (R)-glutamate required for cell wall biosynthesis.</text>
</comment>
<dbReference type="FunFam" id="3.40.50.1860:FF:000001">
    <property type="entry name" value="Glutamate racemase"/>
    <property type="match status" value="1"/>
</dbReference>
<dbReference type="InterPro" id="IPR033134">
    <property type="entry name" value="Asp/Glu_racemase_AS_2"/>
</dbReference>
<reference evidence="8" key="1">
    <citation type="submission" date="2019-11" db="EMBL/GenBank/DDBJ databases">
        <authorList>
            <person name="Feng L."/>
        </authorList>
    </citation>
    <scope>NUCLEOTIDE SEQUENCE</scope>
    <source>
        <strain evidence="8">AundefinedLFYP135</strain>
    </source>
</reference>
<feature type="active site" description="Proton donor/acceptor" evidence="7">
    <location>
        <position position="186"/>
    </location>
</feature>
<comment type="pathway">
    <text evidence="7">Cell wall biogenesis; peptidoglycan biosynthesis.</text>
</comment>
<dbReference type="NCBIfam" id="TIGR00067">
    <property type="entry name" value="glut_race"/>
    <property type="match status" value="1"/>
</dbReference>
<comment type="catalytic activity">
    <reaction evidence="1 7">
        <text>L-glutamate = D-glutamate</text>
        <dbReference type="Rhea" id="RHEA:12813"/>
        <dbReference type="ChEBI" id="CHEBI:29985"/>
        <dbReference type="ChEBI" id="CHEBI:29986"/>
        <dbReference type="EC" id="5.1.1.3"/>
    </reaction>
</comment>
<dbReference type="GO" id="GO:0071555">
    <property type="term" value="P:cell wall organization"/>
    <property type="evidence" value="ECO:0007669"/>
    <property type="project" value="UniProtKB-KW"/>
</dbReference>
<dbReference type="GO" id="GO:0008881">
    <property type="term" value="F:glutamate racemase activity"/>
    <property type="evidence" value="ECO:0007669"/>
    <property type="project" value="UniProtKB-UniRule"/>
</dbReference>
<dbReference type="PANTHER" id="PTHR21198:SF2">
    <property type="entry name" value="GLUTAMATE RACEMASE"/>
    <property type="match status" value="1"/>
</dbReference>
<keyword evidence="5 7" id="KW-0413">Isomerase</keyword>
<proteinExistence type="inferred from homology"/>
<keyword evidence="6 7" id="KW-0961">Cell wall biogenesis/degradation</keyword>
<dbReference type="SUPFAM" id="SSF53681">
    <property type="entry name" value="Aspartate/glutamate racemase"/>
    <property type="match status" value="2"/>
</dbReference>
<comment type="similarity">
    <text evidence="7">Belongs to the aspartate/glutamate racemases family.</text>
</comment>
<dbReference type="PROSITE" id="PS00924">
    <property type="entry name" value="ASP_GLU_RACEMASE_2"/>
    <property type="match status" value="1"/>
</dbReference>
<dbReference type="AlphaFoldDB" id="A0A6N2V204"/>
<dbReference type="GO" id="GO:0009252">
    <property type="term" value="P:peptidoglycan biosynthetic process"/>
    <property type="evidence" value="ECO:0007669"/>
    <property type="project" value="UniProtKB-UniRule"/>
</dbReference>
<dbReference type="InterPro" id="IPR001920">
    <property type="entry name" value="Asp/Glu_race"/>
</dbReference>
<keyword evidence="4 7" id="KW-0573">Peptidoglycan synthesis</keyword>
<evidence type="ECO:0000256" key="3">
    <source>
        <dbReference type="ARBA" id="ARBA00022960"/>
    </source>
</evidence>
<gene>
    <name evidence="7 8" type="primary">murI</name>
    <name evidence="8" type="ORF">AULFYP135_02241</name>
</gene>
<evidence type="ECO:0000256" key="1">
    <source>
        <dbReference type="ARBA" id="ARBA00001602"/>
    </source>
</evidence>
<feature type="active site" description="Proton donor/acceptor" evidence="7">
    <location>
        <position position="73"/>
    </location>
</feature>
<dbReference type="InterPro" id="IPR004391">
    <property type="entry name" value="Glu_race"/>
</dbReference>
<dbReference type="UniPathway" id="UPA00219"/>
<organism evidence="8">
    <name type="scientific">uncultured Anaerotruncus sp</name>
    <dbReference type="NCBI Taxonomy" id="905011"/>
    <lineage>
        <taxon>Bacteria</taxon>
        <taxon>Bacillati</taxon>
        <taxon>Bacillota</taxon>
        <taxon>Clostridia</taxon>
        <taxon>Eubacteriales</taxon>
        <taxon>Oscillospiraceae</taxon>
        <taxon>Anaerotruncus</taxon>
        <taxon>environmental samples</taxon>
    </lineage>
</organism>
<keyword evidence="3 7" id="KW-0133">Cell shape</keyword>
<dbReference type="Pfam" id="PF01177">
    <property type="entry name" value="Asp_Glu_race"/>
    <property type="match status" value="1"/>
</dbReference>
<name>A0A6N2V204_9FIRM</name>
<accession>A0A6N2V204</accession>
<dbReference type="EC" id="5.1.1.3" evidence="2 7"/>
<dbReference type="HAMAP" id="MF_00258">
    <property type="entry name" value="Glu_racemase"/>
    <property type="match status" value="1"/>
</dbReference>